<keyword evidence="4" id="KW-1185">Reference proteome</keyword>
<feature type="chain" id="PRO_5032654039" evidence="2">
    <location>
        <begin position="25"/>
        <end position="71"/>
    </location>
</feature>
<evidence type="ECO:0000313" key="4">
    <source>
        <dbReference type="Proteomes" id="UP000591941"/>
    </source>
</evidence>
<evidence type="ECO:0000256" key="2">
    <source>
        <dbReference type="SAM" id="SignalP"/>
    </source>
</evidence>
<dbReference type="Proteomes" id="UP000591941">
    <property type="component" value="Unassembled WGS sequence"/>
</dbReference>
<comment type="caution">
    <text evidence="3">The sequence shown here is derived from an EMBL/GenBank/DDBJ whole genome shotgun (WGS) entry which is preliminary data.</text>
</comment>
<feature type="signal peptide" evidence="2">
    <location>
        <begin position="1"/>
        <end position="24"/>
    </location>
</feature>
<keyword evidence="2" id="KW-0732">Signal</keyword>
<protein>
    <submittedName>
        <fullName evidence="3">Uncharacterized protein</fullName>
    </submittedName>
</protein>
<organism evidence="3 4">
    <name type="scientific">Negativicoccus succinicivorans</name>
    <dbReference type="NCBI Taxonomy" id="620903"/>
    <lineage>
        <taxon>Bacteria</taxon>
        <taxon>Bacillati</taxon>
        <taxon>Bacillota</taxon>
        <taxon>Negativicutes</taxon>
        <taxon>Veillonellales</taxon>
        <taxon>Veillonellaceae</taxon>
        <taxon>Negativicoccus</taxon>
    </lineage>
</organism>
<keyword evidence="1" id="KW-0472">Membrane</keyword>
<gene>
    <name evidence="3" type="ORF">HNR45_000821</name>
</gene>
<dbReference type="AlphaFoldDB" id="A0A841R4T1"/>
<sequence length="71" mass="8072">MRRAQKITMLAALILLLSCRTAEACPFCLLGMYEAHIANFGNYVMNILPVLTPVVTGIILYWRELKRKLFG</sequence>
<evidence type="ECO:0000313" key="3">
    <source>
        <dbReference type="EMBL" id="MBB6477788.1"/>
    </source>
</evidence>
<dbReference type="GeneID" id="93486103"/>
<dbReference type="EMBL" id="JACHHI010000003">
    <property type="protein sequence ID" value="MBB6477788.1"/>
    <property type="molecule type" value="Genomic_DNA"/>
</dbReference>
<keyword evidence="1" id="KW-0812">Transmembrane</keyword>
<feature type="transmembrane region" description="Helical" evidence="1">
    <location>
        <begin position="40"/>
        <end position="62"/>
    </location>
</feature>
<dbReference type="RefSeq" id="WP_034437140.1">
    <property type="nucleotide sequence ID" value="NZ_CABWNB010000002.1"/>
</dbReference>
<accession>A0A841R4T1</accession>
<evidence type="ECO:0000256" key="1">
    <source>
        <dbReference type="SAM" id="Phobius"/>
    </source>
</evidence>
<name>A0A841R4T1_9FIRM</name>
<dbReference type="PROSITE" id="PS51257">
    <property type="entry name" value="PROKAR_LIPOPROTEIN"/>
    <property type="match status" value="1"/>
</dbReference>
<proteinExistence type="predicted"/>
<keyword evidence="1" id="KW-1133">Transmembrane helix</keyword>
<reference evidence="3 4" key="1">
    <citation type="submission" date="2020-08" db="EMBL/GenBank/DDBJ databases">
        <title>Genomic Encyclopedia of Type Strains, Phase IV (KMG-IV): sequencing the most valuable type-strain genomes for metagenomic binning, comparative biology and taxonomic classification.</title>
        <authorList>
            <person name="Goeker M."/>
        </authorList>
    </citation>
    <scope>NUCLEOTIDE SEQUENCE [LARGE SCALE GENOMIC DNA]</scope>
    <source>
        <strain evidence="3 4">DSM 21255</strain>
    </source>
</reference>